<name>A0A9P0LNA5_ACAOB</name>
<sequence>MRNLQETLYAKIKFEHAQAQPYGPQAIRVSCLPEAVLSQVIPERPPVDPCRG</sequence>
<organism evidence="1 2">
    <name type="scientific">Acanthoscelides obtectus</name>
    <name type="common">Bean weevil</name>
    <name type="synonym">Bruchus obtectus</name>
    <dbReference type="NCBI Taxonomy" id="200917"/>
    <lineage>
        <taxon>Eukaryota</taxon>
        <taxon>Metazoa</taxon>
        <taxon>Ecdysozoa</taxon>
        <taxon>Arthropoda</taxon>
        <taxon>Hexapoda</taxon>
        <taxon>Insecta</taxon>
        <taxon>Pterygota</taxon>
        <taxon>Neoptera</taxon>
        <taxon>Endopterygota</taxon>
        <taxon>Coleoptera</taxon>
        <taxon>Polyphaga</taxon>
        <taxon>Cucujiformia</taxon>
        <taxon>Chrysomeloidea</taxon>
        <taxon>Chrysomelidae</taxon>
        <taxon>Bruchinae</taxon>
        <taxon>Bruchini</taxon>
        <taxon>Acanthoscelides</taxon>
    </lineage>
</organism>
<gene>
    <name evidence="1" type="ORF">ACAOBT_LOCUS23162</name>
</gene>
<proteinExistence type="predicted"/>
<reference evidence="1" key="1">
    <citation type="submission" date="2022-03" db="EMBL/GenBank/DDBJ databases">
        <authorList>
            <person name="Sayadi A."/>
        </authorList>
    </citation>
    <scope>NUCLEOTIDE SEQUENCE</scope>
</reference>
<keyword evidence="2" id="KW-1185">Reference proteome</keyword>
<evidence type="ECO:0000313" key="2">
    <source>
        <dbReference type="Proteomes" id="UP001152888"/>
    </source>
</evidence>
<dbReference type="AlphaFoldDB" id="A0A9P0LNA5"/>
<dbReference type="EMBL" id="CAKOFQ010007258">
    <property type="protein sequence ID" value="CAH1996345.1"/>
    <property type="molecule type" value="Genomic_DNA"/>
</dbReference>
<dbReference type="Proteomes" id="UP001152888">
    <property type="component" value="Unassembled WGS sequence"/>
</dbReference>
<comment type="caution">
    <text evidence="1">The sequence shown here is derived from an EMBL/GenBank/DDBJ whole genome shotgun (WGS) entry which is preliminary data.</text>
</comment>
<evidence type="ECO:0000313" key="1">
    <source>
        <dbReference type="EMBL" id="CAH1996345.1"/>
    </source>
</evidence>
<dbReference type="OrthoDB" id="427030at2759"/>
<protein>
    <submittedName>
        <fullName evidence="1">Uncharacterized protein</fullName>
    </submittedName>
</protein>
<accession>A0A9P0LNA5</accession>